<accession>A0A7W8GF15</accession>
<name>A0A7W8GF15_9DEIO</name>
<sequence length="289" mass="31715">MALSRPVWLTPEQATLLIPLVVRARQNAWPDPILRDETAAQALLRLGQAAPPLPALRGDAFGLALRARHLDGWTMAFLARHPAATVLHLGCGLDGRVDRVDPPPGVRWFDLDLPDVIALRRVAYPREEGPSYQMITASVTDAGWLRSVPADRPVLVVAEGLLMYLPEAEVRALLTRLGGAFPSGELVFDALSPLGVRWGARHPALRASGATLRWGLENPREVEAWPPGFHLLDDVGLLGLPGFARLPRVERTACRVLRQVPALRRLHRLLRYQFSPSGRAVGVPGFFSP</sequence>
<dbReference type="InterPro" id="IPR007213">
    <property type="entry name" value="Ppm1/Ppm2/Tcmp"/>
</dbReference>
<dbReference type="EMBL" id="JACHFN010000005">
    <property type="protein sequence ID" value="MBB5234360.1"/>
    <property type="molecule type" value="Genomic_DNA"/>
</dbReference>
<dbReference type="GO" id="GO:0008168">
    <property type="term" value="F:methyltransferase activity"/>
    <property type="evidence" value="ECO:0007669"/>
    <property type="project" value="UniProtKB-KW"/>
</dbReference>
<evidence type="ECO:0000256" key="2">
    <source>
        <dbReference type="ARBA" id="ARBA00022679"/>
    </source>
</evidence>
<dbReference type="Pfam" id="PF04072">
    <property type="entry name" value="LCM"/>
    <property type="match status" value="1"/>
</dbReference>
<proteinExistence type="predicted"/>
<gene>
    <name evidence="3" type="ORF">HNQ09_001798</name>
</gene>
<evidence type="ECO:0000313" key="3">
    <source>
        <dbReference type="EMBL" id="MBB5234360.1"/>
    </source>
</evidence>
<protein>
    <submittedName>
        <fullName evidence="3">O-methyltransferase involved in polyketide biosynthesis</fullName>
    </submittedName>
</protein>
<keyword evidence="2 3" id="KW-0808">Transferase</keyword>
<organism evidence="3 4">
    <name type="scientific">Deinococcus budaensis</name>
    <dbReference type="NCBI Taxonomy" id="1665626"/>
    <lineage>
        <taxon>Bacteria</taxon>
        <taxon>Thermotogati</taxon>
        <taxon>Deinococcota</taxon>
        <taxon>Deinococci</taxon>
        <taxon>Deinococcales</taxon>
        <taxon>Deinococcaceae</taxon>
        <taxon>Deinococcus</taxon>
    </lineage>
</organism>
<dbReference type="PANTHER" id="PTHR43619:SF2">
    <property type="entry name" value="S-ADENOSYL-L-METHIONINE-DEPENDENT METHYLTRANSFERASES SUPERFAMILY PROTEIN"/>
    <property type="match status" value="1"/>
</dbReference>
<dbReference type="SUPFAM" id="SSF53335">
    <property type="entry name" value="S-adenosyl-L-methionine-dependent methyltransferases"/>
    <property type="match status" value="1"/>
</dbReference>
<evidence type="ECO:0000256" key="1">
    <source>
        <dbReference type="ARBA" id="ARBA00022603"/>
    </source>
</evidence>
<dbReference type="Proteomes" id="UP000525389">
    <property type="component" value="Unassembled WGS sequence"/>
</dbReference>
<evidence type="ECO:0000313" key="4">
    <source>
        <dbReference type="Proteomes" id="UP000525389"/>
    </source>
</evidence>
<dbReference type="GO" id="GO:0032259">
    <property type="term" value="P:methylation"/>
    <property type="evidence" value="ECO:0007669"/>
    <property type="project" value="UniProtKB-KW"/>
</dbReference>
<comment type="caution">
    <text evidence="3">The sequence shown here is derived from an EMBL/GenBank/DDBJ whole genome shotgun (WGS) entry which is preliminary data.</text>
</comment>
<dbReference type="InterPro" id="IPR029063">
    <property type="entry name" value="SAM-dependent_MTases_sf"/>
</dbReference>
<dbReference type="InterPro" id="IPR016874">
    <property type="entry name" value="TcmP-like"/>
</dbReference>
<dbReference type="PANTHER" id="PTHR43619">
    <property type="entry name" value="S-ADENOSYL-L-METHIONINE-DEPENDENT METHYLTRANSFERASE YKTD-RELATED"/>
    <property type="match status" value="1"/>
</dbReference>
<dbReference type="AlphaFoldDB" id="A0A7W8GF15"/>
<reference evidence="3 4" key="1">
    <citation type="submission" date="2020-08" db="EMBL/GenBank/DDBJ databases">
        <title>Genomic Encyclopedia of Type Strains, Phase IV (KMG-IV): sequencing the most valuable type-strain genomes for metagenomic binning, comparative biology and taxonomic classification.</title>
        <authorList>
            <person name="Goeker M."/>
        </authorList>
    </citation>
    <scope>NUCLEOTIDE SEQUENCE [LARGE SCALE GENOMIC DNA]</scope>
    <source>
        <strain evidence="3 4">DSM 101791</strain>
    </source>
</reference>
<dbReference type="PIRSF" id="PIRSF028177">
    <property type="entry name" value="Polyketide_synth_Omtfrase_TcmP"/>
    <property type="match status" value="1"/>
</dbReference>
<keyword evidence="4" id="KW-1185">Reference proteome</keyword>
<dbReference type="RefSeq" id="WP_184028081.1">
    <property type="nucleotide sequence ID" value="NZ_JACHFN010000005.1"/>
</dbReference>
<dbReference type="Gene3D" id="3.40.50.150">
    <property type="entry name" value="Vaccinia Virus protein VP39"/>
    <property type="match status" value="1"/>
</dbReference>
<keyword evidence="1 3" id="KW-0489">Methyltransferase</keyword>